<accession>A0A1B0A4H2</accession>
<comment type="subcellular location">
    <subcellularLocation>
        <location evidence="1">Nucleus</location>
    </subcellularLocation>
</comment>
<dbReference type="PROSITE" id="PS00678">
    <property type="entry name" value="WD_REPEATS_1"/>
    <property type="match status" value="1"/>
</dbReference>
<evidence type="ECO:0000256" key="11">
    <source>
        <dbReference type="PROSITE-ProRule" id="PRU00221"/>
    </source>
</evidence>
<dbReference type="Proteomes" id="UP000092445">
    <property type="component" value="Unassembled WGS sequence"/>
</dbReference>
<keyword evidence="5" id="KW-0677">Repeat</keyword>
<evidence type="ECO:0000256" key="3">
    <source>
        <dbReference type="ARBA" id="ARBA00022491"/>
    </source>
</evidence>
<reference evidence="13" key="2">
    <citation type="submission" date="2020-05" db="UniProtKB">
        <authorList>
            <consortium name="EnsemblMetazoa"/>
        </authorList>
    </citation>
    <scope>IDENTIFICATION</scope>
    <source>
        <strain evidence="13">IAEA</strain>
    </source>
</reference>
<keyword evidence="4 11" id="KW-0853">WD repeat</keyword>
<dbReference type="GO" id="GO:0005634">
    <property type="term" value="C:nucleus"/>
    <property type="evidence" value="ECO:0007669"/>
    <property type="project" value="UniProtKB-SubCell"/>
</dbReference>
<feature type="compositionally biased region" description="Low complexity" evidence="12">
    <location>
        <begin position="30"/>
        <end position="43"/>
    </location>
</feature>
<keyword evidence="8" id="KW-0539">Nucleus</keyword>
<dbReference type="Pfam" id="PF00400">
    <property type="entry name" value="WD40"/>
    <property type="match status" value="2"/>
</dbReference>
<feature type="compositionally biased region" description="Basic and acidic residues" evidence="12">
    <location>
        <begin position="1"/>
        <end position="19"/>
    </location>
</feature>
<dbReference type="STRING" id="7398.A0A1B0A4H2"/>
<evidence type="ECO:0000256" key="8">
    <source>
        <dbReference type="ARBA" id="ARBA00023242"/>
    </source>
</evidence>
<dbReference type="PROSITE" id="PS50082">
    <property type="entry name" value="WD_REPEATS_2"/>
    <property type="match status" value="2"/>
</dbReference>
<evidence type="ECO:0000256" key="5">
    <source>
        <dbReference type="ARBA" id="ARBA00022737"/>
    </source>
</evidence>
<dbReference type="PROSITE" id="PS50294">
    <property type="entry name" value="WD_REPEATS_REGION"/>
    <property type="match status" value="2"/>
</dbReference>
<organism evidence="13 14">
    <name type="scientific">Glossina pallidipes</name>
    <name type="common">Tsetse fly</name>
    <dbReference type="NCBI Taxonomy" id="7398"/>
    <lineage>
        <taxon>Eukaryota</taxon>
        <taxon>Metazoa</taxon>
        <taxon>Ecdysozoa</taxon>
        <taxon>Arthropoda</taxon>
        <taxon>Hexapoda</taxon>
        <taxon>Insecta</taxon>
        <taxon>Pterygota</taxon>
        <taxon>Neoptera</taxon>
        <taxon>Endopterygota</taxon>
        <taxon>Diptera</taxon>
        <taxon>Brachycera</taxon>
        <taxon>Muscomorpha</taxon>
        <taxon>Hippoboscoidea</taxon>
        <taxon>Glossinidae</taxon>
        <taxon>Glossina</taxon>
    </lineage>
</organism>
<feature type="region of interest" description="Disordered" evidence="12">
    <location>
        <begin position="1"/>
        <end position="64"/>
    </location>
</feature>
<evidence type="ECO:0000256" key="6">
    <source>
        <dbReference type="ARBA" id="ARBA00023015"/>
    </source>
</evidence>
<evidence type="ECO:0000256" key="10">
    <source>
        <dbReference type="ARBA" id="ARBA00076259"/>
    </source>
</evidence>
<dbReference type="Gene3D" id="2.130.10.10">
    <property type="entry name" value="YVTN repeat-like/Quinoprotein amine dehydrogenase"/>
    <property type="match status" value="1"/>
</dbReference>
<dbReference type="SMART" id="SM00320">
    <property type="entry name" value="WD40"/>
    <property type="match status" value="6"/>
</dbReference>
<dbReference type="AlphaFoldDB" id="A0A1B0A4H2"/>
<evidence type="ECO:0000256" key="1">
    <source>
        <dbReference type="ARBA" id="ARBA00004123"/>
    </source>
</evidence>
<evidence type="ECO:0000256" key="9">
    <source>
        <dbReference type="ARBA" id="ARBA00072179"/>
    </source>
</evidence>
<evidence type="ECO:0000256" key="4">
    <source>
        <dbReference type="ARBA" id="ARBA00022574"/>
    </source>
</evidence>
<feature type="repeat" description="WD" evidence="11">
    <location>
        <begin position="215"/>
        <end position="256"/>
    </location>
</feature>
<name>A0A1B0A4H2_GLOPL</name>
<reference evidence="14" key="1">
    <citation type="submission" date="2014-03" db="EMBL/GenBank/DDBJ databases">
        <authorList>
            <person name="Aksoy S."/>
            <person name="Warren W."/>
            <person name="Wilson R.K."/>
        </authorList>
    </citation>
    <scope>NUCLEOTIDE SEQUENCE [LARGE SCALE GENOMIC DNA]</scope>
    <source>
        <strain evidence="14">IAEA</strain>
    </source>
</reference>
<keyword evidence="3" id="KW-0678">Repressor</keyword>
<feature type="compositionally biased region" description="Basic residues" evidence="12">
    <location>
        <begin position="44"/>
        <end position="59"/>
    </location>
</feature>
<dbReference type="VEuPathDB" id="VectorBase:GPAI034236"/>
<dbReference type="EnsemblMetazoa" id="GPAI034236-RA">
    <property type="protein sequence ID" value="GPAI034236-PA"/>
    <property type="gene ID" value="GPAI034236"/>
</dbReference>
<dbReference type="InterPro" id="IPR001680">
    <property type="entry name" value="WD40_rpt"/>
</dbReference>
<evidence type="ECO:0000256" key="12">
    <source>
        <dbReference type="SAM" id="MobiDB-lite"/>
    </source>
</evidence>
<dbReference type="PANTHER" id="PTHR10253">
    <property type="entry name" value="POLYCOMB PROTEIN"/>
    <property type="match status" value="1"/>
</dbReference>
<dbReference type="InterPro" id="IPR015943">
    <property type="entry name" value="WD40/YVTN_repeat-like_dom_sf"/>
</dbReference>
<comment type="similarity">
    <text evidence="2">Belongs to the WD repeat ESC family.</text>
</comment>
<proteinExistence type="inferred from homology"/>
<keyword evidence="14" id="KW-1185">Reference proteome</keyword>
<evidence type="ECO:0000256" key="2">
    <source>
        <dbReference type="ARBA" id="ARBA00008075"/>
    </source>
</evidence>
<protein>
    <recommendedName>
        <fullName evidence="9">Polycomb protein esc</fullName>
    </recommendedName>
    <alternativeName>
        <fullName evidence="10">Protein extra sex combs</fullName>
    </alternativeName>
</protein>
<evidence type="ECO:0000313" key="14">
    <source>
        <dbReference type="Proteomes" id="UP000092445"/>
    </source>
</evidence>
<evidence type="ECO:0000256" key="7">
    <source>
        <dbReference type="ARBA" id="ARBA00023163"/>
    </source>
</evidence>
<evidence type="ECO:0000313" key="13">
    <source>
        <dbReference type="EnsemblMetazoa" id="GPAI034236-PA"/>
    </source>
</evidence>
<keyword evidence="6" id="KW-0805">Transcription regulation</keyword>
<dbReference type="InterPro" id="IPR019775">
    <property type="entry name" value="WD40_repeat_CS"/>
</dbReference>
<dbReference type="InterPro" id="IPR051243">
    <property type="entry name" value="PcG_WD-repeat"/>
</dbReference>
<dbReference type="FunFam" id="2.130.10.10:FF:000056">
    <property type="entry name" value="Polycomb protein eed"/>
    <property type="match status" value="1"/>
</dbReference>
<dbReference type="InterPro" id="IPR036322">
    <property type="entry name" value="WD40_repeat_dom_sf"/>
</dbReference>
<dbReference type="SUPFAM" id="SSF50978">
    <property type="entry name" value="WD40 repeat-like"/>
    <property type="match status" value="1"/>
</dbReference>
<sequence>MSKVKMDKSSPKDSAKEENSENESAEDETASISTTTTSRSKSPGSRRQRRSRTHSKTKGLNRPSYKYDCHLKEDHGQAIFGVAFNHLLGKDQPLIFATAGSNRCSVYECPQNGGLKLLMVYADPDPDEVFYTCSWSYEQKASMPLLATAGYRGVIRVIDVNRNESVGNYIGHGQAINELKFHPRQPFLLLSGSKDHAIRLWNIQTHVCIAIFGGVEGHRDEVLSIDFDSRGERIMSSGMDHSLKLWLINTTEFQEKIELSRIFNANKSQMPFPTIMQHFPDFSTRDIHRNYVDCVQWFGDFILSKSCENSIVCWKPGQLHQHLSQLKPNDASCTIICEFDYDECEMWFVRFGFNPWHKIIALGNQYGKVYIWELDPTDPRHTHSSTLNNIRCTSIVRQTAFSRDGSVLVWVCDDATVWRWNRRNSETHTP</sequence>
<feature type="repeat" description="WD" evidence="11">
    <location>
        <begin position="169"/>
        <end position="211"/>
    </location>
</feature>
<keyword evidence="7" id="KW-0804">Transcription</keyword>
<feature type="compositionally biased region" description="Acidic residues" evidence="12">
    <location>
        <begin position="20"/>
        <end position="29"/>
    </location>
</feature>